<evidence type="ECO:0000313" key="5">
    <source>
        <dbReference type="Proteomes" id="UP000244336"/>
    </source>
</evidence>
<name>A0A2T7EE09_9POAL</name>
<keyword evidence="2" id="KW-0805">Transcription regulation</keyword>
<evidence type="ECO:0000313" key="4">
    <source>
        <dbReference type="EMBL" id="PUZ66041.1"/>
    </source>
</evidence>
<dbReference type="PANTHER" id="PTHR13068">
    <property type="entry name" value="CGI-12 PROTEIN-RELATED"/>
    <property type="match status" value="1"/>
</dbReference>
<evidence type="ECO:0000256" key="2">
    <source>
        <dbReference type="ARBA" id="ARBA00022472"/>
    </source>
</evidence>
<keyword evidence="3" id="KW-0809">Transit peptide</keyword>
<comment type="similarity">
    <text evidence="1">Belongs to the mTERF family.</text>
</comment>
<dbReference type="PROSITE" id="PS51257">
    <property type="entry name" value="PROKAR_LIPOPROTEIN"/>
    <property type="match status" value="1"/>
</dbReference>
<dbReference type="PANTHER" id="PTHR13068:SF93">
    <property type="entry name" value="OS05G0403600 PROTEIN"/>
    <property type="match status" value="1"/>
</dbReference>
<protein>
    <submittedName>
        <fullName evidence="4">Uncharacterized protein</fullName>
    </submittedName>
</protein>
<dbReference type="AlphaFoldDB" id="A0A2T7EE09"/>
<dbReference type="EMBL" id="CM009751">
    <property type="protein sequence ID" value="PUZ66041.1"/>
    <property type="molecule type" value="Genomic_DNA"/>
</dbReference>
<dbReference type="InterPro" id="IPR038538">
    <property type="entry name" value="MTERF_sf"/>
</dbReference>
<sequence length="407" mass="45413">MLASVCRRRLAIPLPQILAGGGGGGCTNPVRSSPFAFLLSHGYYSTAVAAAPDPEPCPATVSYLVSCGLSPAAAAAARYVRIRDRDRADAVRALLREYGFSEAEVTRTVRQDPVLLNFDPDRIIRPKLDFFLSLGFEPRFLAAEPHILARSLDNHLVPCIEFLRGILGSDDSVRTAVCRVPRALLVDLDNNMRPAVEAFRRHGLPEESIAKLLLIHMGVLMVPLDRIAEAFDDLKELGLSVTDTAFLYSFRVMCSLKRETWVRKVALYRSFGVCEADLLRAFKTQPTILLVSEESVKKKFRFYLDVLKLEIGDVMAQPMTLSLSLEKNVMPRCAVLSLLMREGKIEQKMKLLSALLSNSTVFSERFVWKYAEDVPDVVKAFEGKIKFQGFGDREFELLSHHMTGAKS</sequence>
<dbReference type="OrthoDB" id="637682at2759"/>
<organism evidence="4 5">
    <name type="scientific">Panicum hallii var. hallii</name>
    <dbReference type="NCBI Taxonomy" id="1504633"/>
    <lineage>
        <taxon>Eukaryota</taxon>
        <taxon>Viridiplantae</taxon>
        <taxon>Streptophyta</taxon>
        <taxon>Embryophyta</taxon>
        <taxon>Tracheophyta</taxon>
        <taxon>Spermatophyta</taxon>
        <taxon>Magnoliopsida</taxon>
        <taxon>Liliopsida</taxon>
        <taxon>Poales</taxon>
        <taxon>Poaceae</taxon>
        <taxon>PACMAD clade</taxon>
        <taxon>Panicoideae</taxon>
        <taxon>Panicodae</taxon>
        <taxon>Paniceae</taxon>
        <taxon>Panicinae</taxon>
        <taxon>Panicum</taxon>
        <taxon>Panicum sect. Panicum</taxon>
    </lineage>
</organism>
<keyword evidence="2" id="KW-0806">Transcription termination</keyword>
<dbReference type="GO" id="GO:0003676">
    <property type="term" value="F:nucleic acid binding"/>
    <property type="evidence" value="ECO:0007669"/>
    <property type="project" value="InterPro"/>
</dbReference>
<dbReference type="STRING" id="1504633.A0A2T7EE09"/>
<dbReference type="InterPro" id="IPR003690">
    <property type="entry name" value="MTERF"/>
</dbReference>
<dbReference type="FunFam" id="1.25.70.10:FF:000001">
    <property type="entry name" value="Mitochondrial transcription termination factor-like"/>
    <property type="match status" value="1"/>
</dbReference>
<proteinExistence type="inferred from homology"/>
<dbReference type="SMART" id="SM00733">
    <property type="entry name" value="Mterf"/>
    <property type="match status" value="6"/>
</dbReference>
<evidence type="ECO:0000256" key="3">
    <source>
        <dbReference type="ARBA" id="ARBA00022946"/>
    </source>
</evidence>
<keyword evidence="2" id="KW-0804">Transcription</keyword>
<dbReference type="Pfam" id="PF02536">
    <property type="entry name" value="mTERF"/>
    <property type="match status" value="1"/>
</dbReference>
<dbReference type="Gene3D" id="1.25.70.10">
    <property type="entry name" value="Transcription termination factor 3, mitochondrial"/>
    <property type="match status" value="2"/>
</dbReference>
<dbReference type="Gramene" id="PUZ66041">
    <property type="protein sequence ID" value="PUZ66041"/>
    <property type="gene ID" value="GQ55_3G274800"/>
</dbReference>
<gene>
    <name evidence="4" type="ORF">GQ55_3G274800</name>
</gene>
<dbReference type="GO" id="GO:0006353">
    <property type="term" value="P:DNA-templated transcription termination"/>
    <property type="evidence" value="ECO:0007669"/>
    <property type="project" value="UniProtKB-KW"/>
</dbReference>
<evidence type="ECO:0000256" key="1">
    <source>
        <dbReference type="ARBA" id="ARBA00007692"/>
    </source>
</evidence>
<reference evidence="4 5" key="1">
    <citation type="submission" date="2018-04" db="EMBL/GenBank/DDBJ databases">
        <title>WGS assembly of Panicum hallii var. hallii HAL2.</title>
        <authorList>
            <person name="Lovell J."/>
            <person name="Jenkins J."/>
            <person name="Lowry D."/>
            <person name="Mamidi S."/>
            <person name="Sreedasyam A."/>
            <person name="Weng X."/>
            <person name="Barry K."/>
            <person name="Bonette J."/>
            <person name="Campitelli B."/>
            <person name="Daum C."/>
            <person name="Gordon S."/>
            <person name="Gould B."/>
            <person name="Lipzen A."/>
            <person name="MacQueen A."/>
            <person name="Palacio-Mejia J."/>
            <person name="Plott C."/>
            <person name="Shakirov E."/>
            <person name="Shu S."/>
            <person name="Yoshinaga Y."/>
            <person name="Zane M."/>
            <person name="Rokhsar D."/>
            <person name="Grimwood J."/>
            <person name="Schmutz J."/>
            <person name="Juenger T."/>
        </authorList>
    </citation>
    <scope>NUCLEOTIDE SEQUENCE [LARGE SCALE GENOMIC DNA]</scope>
    <source>
        <strain evidence="5">cv. HAL2</strain>
    </source>
</reference>
<keyword evidence="5" id="KW-1185">Reference proteome</keyword>
<dbReference type="Proteomes" id="UP000244336">
    <property type="component" value="Chromosome 3"/>
</dbReference>
<accession>A0A2T7EE09</accession>